<gene>
    <name evidence="1" type="ORF">SO694_0001806</name>
</gene>
<name>A0ABR1G0B5_AURAN</name>
<dbReference type="Proteomes" id="UP001363151">
    <property type="component" value="Unassembled WGS sequence"/>
</dbReference>
<evidence type="ECO:0000313" key="2">
    <source>
        <dbReference type="Proteomes" id="UP001363151"/>
    </source>
</evidence>
<evidence type="ECO:0000313" key="1">
    <source>
        <dbReference type="EMBL" id="KAK7241926.1"/>
    </source>
</evidence>
<sequence>MRQVASRWDRGRRKGAVNRLMRCHTVAETPAWDTRHPALRIAVGEKKDRTMGHGERDSYNWLVDCLRHWVLVNAFVDATADATIRTEDLGAEAVLRLAALANLTRADGSRVTLSDAAAARATVTNANSAHTRKPEAGDDAVTWPALLRLDAPYAVLAQALAIGYGYDVSPRAPRAMVRAACLGDGPSIFDAAPPAWPGGVVPAGDARRARPLACFFEGDSELWACYLRCDGTFLGETKQAAPAKNATLTTAP</sequence>
<dbReference type="EMBL" id="JBBJCI010000151">
    <property type="protein sequence ID" value="KAK7241926.1"/>
    <property type="molecule type" value="Genomic_DNA"/>
</dbReference>
<comment type="caution">
    <text evidence="1">The sequence shown here is derived from an EMBL/GenBank/DDBJ whole genome shotgun (WGS) entry which is preliminary data.</text>
</comment>
<keyword evidence="2" id="KW-1185">Reference proteome</keyword>
<protein>
    <submittedName>
        <fullName evidence="1">Uncharacterized protein</fullName>
    </submittedName>
</protein>
<reference evidence="1 2" key="1">
    <citation type="submission" date="2024-03" db="EMBL/GenBank/DDBJ databases">
        <title>Aureococcus anophagefferens CCMP1851 and Kratosvirus quantuckense: Draft genome of a second virus-susceptible host strain in the model system.</title>
        <authorList>
            <person name="Chase E."/>
            <person name="Truchon A.R."/>
            <person name="Schepens W."/>
            <person name="Wilhelm S.W."/>
        </authorList>
    </citation>
    <scope>NUCLEOTIDE SEQUENCE [LARGE SCALE GENOMIC DNA]</scope>
    <source>
        <strain evidence="1 2">CCMP1851</strain>
    </source>
</reference>
<organism evidence="1 2">
    <name type="scientific">Aureococcus anophagefferens</name>
    <name type="common">Harmful bloom alga</name>
    <dbReference type="NCBI Taxonomy" id="44056"/>
    <lineage>
        <taxon>Eukaryota</taxon>
        <taxon>Sar</taxon>
        <taxon>Stramenopiles</taxon>
        <taxon>Ochrophyta</taxon>
        <taxon>Pelagophyceae</taxon>
        <taxon>Pelagomonadales</taxon>
        <taxon>Pelagomonadaceae</taxon>
        <taxon>Aureococcus</taxon>
    </lineage>
</organism>
<accession>A0ABR1G0B5</accession>
<proteinExistence type="predicted"/>